<dbReference type="GO" id="GO:0005783">
    <property type="term" value="C:endoplasmic reticulum"/>
    <property type="evidence" value="ECO:0007669"/>
    <property type="project" value="TreeGrafter"/>
</dbReference>
<feature type="region of interest" description="Disordered" evidence="8">
    <location>
        <begin position="119"/>
        <end position="138"/>
    </location>
</feature>
<feature type="compositionally biased region" description="Low complexity" evidence="8">
    <location>
        <begin position="122"/>
        <end position="135"/>
    </location>
</feature>
<keyword evidence="11" id="KW-1185">Reference proteome</keyword>
<dbReference type="RefSeq" id="XP_067759004.1">
    <property type="nucleotide sequence ID" value="XM_067902995.1"/>
</dbReference>
<evidence type="ECO:0000259" key="9">
    <source>
        <dbReference type="Pfam" id="PF01529"/>
    </source>
</evidence>
<organism evidence="10 11">
    <name type="scientific">Porcisia hertigi</name>
    <dbReference type="NCBI Taxonomy" id="2761500"/>
    <lineage>
        <taxon>Eukaryota</taxon>
        <taxon>Discoba</taxon>
        <taxon>Euglenozoa</taxon>
        <taxon>Kinetoplastea</taxon>
        <taxon>Metakinetoplastina</taxon>
        <taxon>Trypanosomatida</taxon>
        <taxon>Trypanosomatidae</taxon>
        <taxon>Leishmaniinae</taxon>
        <taxon>Porcisia</taxon>
    </lineage>
</organism>
<gene>
    <name evidence="10" type="ORF">JKF63_07051</name>
</gene>
<evidence type="ECO:0000256" key="5">
    <source>
        <dbReference type="ARBA" id="ARBA00023136"/>
    </source>
</evidence>
<comment type="domain">
    <text evidence="7">The DHHC domain is required for palmitoyltransferase activity.</text>
</comment>
<comment type="caution">
    <text evidence="10">The sequence shown here is derived from an EMBL/GenBank/DDBJ whole genome shotgun (WGS) entry which is preliminary data.</text>
</comment>
<dbReference type="GeneID" id="94293072"/>
<comment type="similarity">
    <text evidence="7">Belongs to the DHHC palmitoyltransferase family.</text>
</comment>
<evidence type="ECO:0000256" key="4">
    <source>
        <dbReference type="ARBA" id="ARBA00022989"/>
    </source>
</evidence>
<dbReference type="GO" id="GO:0005794">
    <property type="term" value="C:Golgi apparatus"/>
    <property type="evidence" value="ECO:0007669"/>
    <property type="project" value="TreeGrafter"/>
</dbReference>
<dbReference type="PROSITE" id="PS50216">
    <property type="entry name" value="DHHC"/>
    <property type="match status" value="1"/>
</dbReference>
<dbReference type="PANTHER" id="PTHR22883">
    <property type="entry name" value="ZINC FINGER DHHC DOMAIN CONTAINING PROTEIN"/>
    <property type="match status" value="1"/>
</dbReference>
<evidence type="ECO:0000313" key="11">
    <source>
        <dbReference type="Proteomes" id="UP000674318"/>
    </source>
</evidence>
<dbReference type="InterPro" id="IPR001594">
    <property type="entry name" value="Palmitoyltrfase_DHHC"/>
</dbReference>
<feature type="transmembrane region" description="Helical" evidence="7">
    <location>
        <begin position="413"/>
        <end position="433"/>
    </location>
</feature>
<keyword evidence="4 7" id="KW-1133">Transmembrane helix</keyword>
<dbReference type="GO" id="GO:0006612">
    <property type="term" value="P:protein targeting to membrane"/>
    <property type="evidence" value="ECO:0007669"/>
    <property type="project" value="TreeGrafter"/>
</dbReference>
<dbReference type="Proteomes" id="UP000674318">
    <property type="component" value="Unassembled WGS sequence"/>
</dbReference>
<feature type="domain" description="Palmitoyltransferase DHHC" evidence="9">
    <location>
        <begin position="479"/>
        <end position="601"/>
    </location>
</feature>
<evidence type="ECO:0000256" key="2">
    <source>
        <dbReference type="ARBA" id="ARBA00022679"/>
    </source>
</evidence>
<name>A0A836LHE1_9TRYP</name>
<sequence length="630" mass="69059">MSAPAGQLTSSLVPEHSSTLANVSPEINTTFPERDAAGIQASSSDECYDHHSRSADAPAASSHKHRHKHRHKRRRRSKHAREPMPAITAREGSPQRTSITLQVLGMTDHNGKAERVCLDNAVGSPSPSVRPSVGSNEPRDLNLMPSSLLPMDPIVDTPSVAAGTVAYALTSRQPLSHVFYGAGTPTRGGAQPGSARAAGTQVQTIGSVFASSPAKRVPTPCKAVRGSQLQLNNPESRCRSSSQHIDIFSPASAREAEVDVVTQPWRHRGGNELTRDVVVAPVGVGFGEGSLSRLQCPGLSHVDGGGATHEEMDVVSKHHYSDEGSGAGDGGSQGARGRPLHSGSDSGGGGDSDDRGGTDDEWESDDWVNSRAEQPLTSCCVDTRRYPDGWRLTRPRRHAFERPLHSYQIAGQAYIQVIVLLFWSSVFIAYFSIYTQDHVDCFVELVVFPTLVGVGLVWVYIFFFLVSFKDCTDHGNVGDLCIFCRRRTHTDSKHCKACNKCVEGFDHHCKWLNMCIGKDNYALFFCFVAACVYSLFAVLASAICLLARWWHVLAVHHNVFFRVGPIVLCVVVLIGLGPVLHLFGYHIYLLFILRKTTYQRIVGMREGSHQILVEMVTNSQQRRRRRSCIC</sequence>
<proteinExistence type="inferred from homology"/>
<comment type="subcellular location">
    <subcellularLocation>
        <location evidence="1">Membrane</location>
        <topology evidence="1">Multi-pass membrane protein</topology>
    </subcellularLocation>
</comment>
<evidence type="ECO:0000256" key="8">
    <source>
        <dbReference type="SAM" id="MobiDB-lite"/>
    </source>
</evidence>
<dbReference type="AlphaFoldDB" id="A0A836LHE1"/>
<feature type="region of interest" description="Disordered" evidence="8">
    <location>
        <begin position="319"/>
        <end position="367"/>
    </location>
</feature>
<feature type="transmembrane region" description="Helical" evidence="7">
    <location>
        <begin position="445"/>
        <end position="466"/>
    </location>
</feature>
<dbReference type="GO" id="GO:0016020">
    <property type="term" value="C:membrane"/>
    <property type="evidence" value="ECO:0007669"/>
    <property type="project" value="UniProtKB-SubCell"/>
</dbReference>
<evidence type="ECO:0000256" key="3">
    <source>
        <dbReference type="ARBA" id="ARBA00022692"/>
    </source>
</evidence>
<evidence type="ECO:0000256" key="1">
    <source>
        <dbReference type="ARBA" id="ARBA00004141"/>
    </source>
</evidence>
<keyword evidence="3 7" id="KW-0812">Transmembrane</keyword>
<comment type="catalytic activity">
    <reaction evidence="7">
        <text>L-cysteinyl-[protein] + hexadecanoyl-CoA = S-hexadecanoyl-L-cysteinyl-[protein] + CoA</text>
        <dbReference type="Rhea" id="RHEA:36683"/>
        <dbReference type="Rhea" id="RHEA-COMP:10131"/>
        <dbReference type="Rhea" id="RHEA-COMP:11032"/>
        <dbReference type="ChEBI" id="CHEBI:29950"/>
        <dbReference type="ChEBI" id="CHEBI:57287"/>
        <dbReference type="ChEBI" id="CHEBI:57379"/>
        <dbReference type="ChEBI" id="CHEBI:74151"/>
        <dbReference type="EC" id="2.3.1.225"/>
    </reaction>
</comment>
<feature type="transmembrane region" description="Helical" evidence="7">
    <location>
        <begin position="521"/>
        <end position="551"/>
    </location>
</feature>
<evidence type="ECO:0000256" key="7">
    <source>
        <dbReference type="RuleBase" id="RU079119"/>
    </source>
</evidence>
<dbReference type="Pfam" id="PF01529">
    <property type="entry name" value="DHHC"/>
    <property type="match status" value="1"/>
</dbReference>
<dbReference type="InterPro" id="IPR039859">
    <property type="entry name" value="PFA4/ZDH16/20/ERF2-like"/>
</dbReference>
<reference evidence="10 11" key="1">
    <citation type="submission" date="2021-02" db="EMBL/GenBank/DDBJ databases">
        <title>Porcisia hertigi Genome sequencing and assembly.</title>
        <authorList>
            <person name="Almutairi H."/>
            <person name="Gatherer D."/>
        </authorList>
    </citation>
    <scope>NUCLEOTIDE SEQUENCE [LARGE SCALE GENOMIC DNA]</scope>
    <source>
        <strain evidence="10 11">C119</strain>
    </source>
</reference>
<dbReference type="KEGG" id="phet:94293072"/>
<protein>
    <recommendedName>
        <fullName evidence="7">Palmitoyltransferase</fullName>
        <ecNumber evidence="7">2.3.1.225</ecNumber>
    </recommendedName>
</protein>
<dbReference type="PANTHER" id="PTHR22883:SF448">
    <property type="entry name" value="PALMITOYLTRANSFERASE"/>
    <property type="match status" value="1"/>
</dbReference>
<feature type="transmembrane region" description="Helical" evidence="7">
    <location>
        <begin position="563"/>
        <end position="591"/>
    </location>
</feature>
<feature type="compositionally biased region" description="Polar residues" evidence="8">
    <location>
        <begin position="7"/>
        <end position="31"/>
    </location>
</feature>
<feature type="compositionally biased region" description="Basic residues" evidence="8">
    <location>
        <begin position="62"/>
        <end position="79"/>
    </location>
</feature>
<evidence type="ECO:0000313" key="10">
    <source>
        <dbReference type="EMBL" id="KAG5510155.1"/>
    </source>
</evidence>
<keyword evidence="5 7" id="KW-0472">Membrane</keyword>
<feature type="region of interest" description="Disordered" evidence="8">
    <location>
        <begin position="1"/>
        <end position="96"/>
    </location>
</feature>
<keyword evidence="2 7" id="KW-0808">Transferase</keyword>
<accession>A0A836LHE1</accession>
<dbReference type="EC" id="2.3.1.225" evidence="7"/>
<evidence type="ECO:0000256" key="6">
    <source>
        <dbReference type="ARBA" id="ARBA00023315"/>
    </source>
</evidence>
<dbReference type="EMBL" id="JAFJZO010000011">
    <property type="protein sequence ID" value="KAG5510155.1"/>
    <property type="molecule type" value="Genomic_DNA"/>
</dbReference>
<feature type="compositionally biased region" description="Gly residues" evidence="8">
    <location>
        <begin position="325"/>
        <end position="334"/>
    </location>
</feature>
<dbReference type="GO" id="GO:0019706">
    <property type="term" value="F:protein-cysteine S-palmitoyltransferase activity"/>
    <property type="evidence" value="ECO:0007669"/>
    <property type="project" value="UniProtKB-EC"/>
</dbReference>
<dbReference type="OrthoDB" id="9909019at2759"/>
<keyword evidence="6 7" id="KW-0012">Acyltransferase</keyword>